<evidence type="ECO:0000256" key="5">
    <source>
        <dbReference type="ARBA" id="ARBA00023004"/>
    </source>
</evidence>
<proteinExistence type="predicted"/>
<reference evidence="7" key="1">
    <citation type="submission" date="2023-06" db="EMBL/GenBank/DDBJ databases">
        <title>Genome-scale phylogeny and comparative genomics of the fungal order Sordariales.</title>
        <authorList>
            <consortium name="Lawrence Berkeley National Laboratory"/>
            <person name="Hensen N."/>
            <person name="Bonometti L."/>
            <person name="Westerberg I."/>
            <person name="Brannstrom I.O."/>
            <person name="Guillou S."/>
            <person name="Cros-Aarteil S."/>
            <person name="Calhoun S."/>
            <person name="Haridas S."/>
            <person name="Kuo A."/>
            <person name="Mondo S."/>
            <person name="Pangilinan J."/>
            <person name="Riley R."/>
            <person name="Labutti K."/>
            <person name="Andreopoulos B."/>
            <person name="Lipzen A."/>
            <person name="Chen C."/>
            <person name="Yanf M."/>
            <person name="Daum C."/>
            <person name="Ng V."/>
            <person name="Clum A."/>
            <person name="Steindorff A."/>
            <person name="Ohm R."/>
            <person name="Martin F."/>
            <person name="Silar P."/>
            <person name="Natvig D."/>
            <person name="Lalanne C."/>
            <person name="Gautier V."/>
            <person name="Ament-Velasquez S.L."/>
            <person name="Kruys A."/>
            <person name="Hutchinson M.I."/>
            <person name="Powell A.J."/>
            <person name="Barry K."/>
            <person name="Miller A.N."/>
            <person name="Grigoriev I.V."/>
            <person name="Debuchy R."/>
            <person name="Gladieux P."/>
            <person name="Thoren M.H."/>
            <person name="Johannesson H."/>
        </authorList>
    </citation>
    <scope>NUCLEOTIDE SEQUENCE</scope>
    <source>
        <strain evidence="7">CBS 606.72</strain>
    </source>
</reference>
<organism evidence="7 8">
    <name type="scientific">Immersiella caudata</name>
    <dbReference type="NCBI Taxonomy" id="314043"/>
    <lineage>
        <taxon>Eukaryota</taxon>
        <taxon>Fungi</taxon>
        <taxon>Dikarya</taxon>
        <taxon>Ascomycota</taxon>
        <taxon>Pezizomycotina</taxon>
        <taxon>Sordariomycetes</taxon>
        <taxon>Sordariomycetidae</taxon>
        <taxon>Sordariales</taxon>
        <taxon>Lasiosphaeriaceae</taxon>
        <taxon>Immersiella</taxon>
    </lineage>
</organism>
<keyword evidence="2" id="KW-0479">Metal-binding</keyword>
<dbReference type="Gene3D" id="2.60.120.620">
    <property type="entry name" value="q2cbj1_9rhob like domain"/>
    <property type="match status" value="1"/>
</dbReference>
<dbReference type="SUPFAM" id="SSF51197">
    <property type="entry name" value="Clavaminate synthase-like"/>
    <property type="match status" value="1"/>
</dbReference>
<name>A0AA39WPV5_9PEZI</name>
<evidence type="ECO:0000256" key="2">
    <source>
        <dbReference type="ARBA" id="ARBA00022723"/>
    </source>
</evidence>
<sequence>MSRPLRNKKKVAVANDEGEEDQTIVRPNYTALAVPIPNSFLTRDPPDARPVTAKVIDWTETSLPENKGRYAAVLDNVMSPSECETLLRLAEESVADRGKSGTRTWRPALVNIGGGLEMLDKTYRNSDRIIWDNQVIMDRLWARCARADGIKEALAVVTEGAKPRGPNSKKGLGKSVTWEFERFNERMRFLKYGGGQFFRPHCDGSYSEEKDGQVYRTHYTVHLYLNDSVVEAEAGAPSVDLVGGATSFLSHDHSRWTDVNPKAGRVLIFQHLGLYHSGDDVLKGTKYTMRTDIMYRLIRDSGSS</sequence>
<dbReference type="InterPro" id="IPR044862">
    <property type="entry name" value="Pro_4_hyd_alph_FE2OG_OXY"/>
</dbReference>
<dbReference type="AlphaFoldDB" id="A0AA39WPV5"/>
<dbReference type="PANTHER" id="PTHR10869">
    <property type="entry name" value="PROLYL 4-HYDROXYLASE ALPHA SUBUNIT"/>
    <property type="match status" value="1"/>
</dbReference>
<comment type="cofactor">
    <cofactor evidence="1">
        <name>L-ascorbate</name>
        <dbReference type="ChEBI" id="CHEBI:38290"/>
    </cofactor>
</comment>
<evidence type="ECO:0000256" key="3">
    <source>
        <dbReference type="ARBA" id="ARBA00022964"/>
    </source>
</evidence>
<evidence type="ECO:0000259" key="6">
    <source>
        <dbReference type="SMART" id="SM00702"/>
    </source>
</evidence>
<evidence type="ECO:0000256" key="4">
    <source>
        <dbReference type="ARBA" id="ARBA00023002"/>
    </source>
</evidence>
<dbReference type="InterPro" id="IPR006620">
    <property type="entry name" value="Pro_4_hyd_alph"/>
</dbReference>
<feature type="domain" description="Prolyl 4-hydroxylase alpha subunit" evidence="6">
    <location>
        <begin position="69"/>
        <end position="294"/>
    </location>
</feature>
<gene>
    <name evidence="7" type="ORF">B0T14DRAFT_429525</name>
</gene>
<dbReference type="InterPro" id="IPR045054">
    <property type="entry name" value="P4HA-like"/>
</dbReference>
<protein>
    <recommendedName>
        <fullName evidence="6">Prolyl 4-hydroxylase alpha subunit domain-containing protein</fullName>
    </recommendedName>
</protein>
<dbReference type="PANTHER" id="PTHR10869:SF241">
    <property type="entry name" value="FE2OG DIOXYGENASE DOMAIN-CONTAINING PROTEIN"/>
    <property type="match status" value="1"/>
</dbReference>
<evidence type="ECO:0000256" key="1">
    <source>
        <dbReference type="ARBA" id="ARBA00001961"/>
    </source>
</evidence>
<comment type="caution">
    <text evidence="7">The sequence shown here is derived from an EMBL/GenBank/DDBJ whole genome shotgun (WGS) entry which is preliminary data.</text>
</comment>
<dbReference type="GO" id="GO:0031418">
    <property type="term" value="F:L-ascorbic acid binding"/>
    <property type="evidence" value="ECO:0007669"/>
    <property type="project" value="InterPro"/>
</dbReference>
<dbReference type="EMBL" id="JAULSU010000004">
    <property type="protein sequence ID" value="KAK0619185.1"/>
    <property type="molecule type" value="Genomic_DNA"/>
</dbReference>
<dbReference type="Proteomes" id="UP001175000">
    <property type="component" value="Unassembled WGS sequence"/>
</dbReference>
<keyword evidence="4" id="KW-0560">Oxidoreductase</keyword>
<evidence type="ECO:0000313" key="7">
    <source>
        <dbReference type="EMBL" id="KAK0619185.1"/>
    </source>
</evidence>
<dbReference type="GO" id="GO:0004656">
    <property type="term" value="F:procollagen-proline 4-dioxygenase activity"/>
    <property type="evidence" value="ECO:0007669"/>
    <property type="project" value="TreeGrafter"/>
</dbReference>
<evidence type="ECO:0000313" key="8">
    <source>
        <dbReference type="Proteomes" id="UP001175000"/>
    </source>
</evidence>
<keyword evidence="8" id="KW-1185">Reference proteome</keyword>
<dbReference type="GO" id="GO:0005506">
    <property type="term" value="F:iron ion binding"/>
    <property type="evidence" value="ECO:0007669"/>
    <property type="project" value="InterPro"/>
</dbReference>
<dbReference type="GO" id="GO:0005783">
    <property type="term" value="C:endoplasmic reticulum"/>
    <property type="evidence" value="ECO:0007669"/>
    <property type="project" value="TreeGrafter"/>
</dbReference>
<dbReference type="Pfam" id="PF13640">
    <property type="entry name" value="2OG-FeII_Oxy_3"/>
    <property type="match status" value="1"/>
</dbReference>
<accession>A0AA39WPV5</accession>
<keyword evidence="5" id="KW-0408">Iron</keyword>
<keyword evidence="3" id="KW-0223">Dioxygenase</keyword>
<dbReference type="SMART" id="SM00702">
    <property type="entry name" value="P4Hc"/>
    <property type="match status" value="1"/>
</dbReference>